<evidence type="ECO:0000313" key="2">
    <source>
        <dbReference type="EMBL" id="MXU92040.1"/>
    </source>
</evidence>
<feature type="chain" id="PRO_5025674240" evidence="1">
    <location>
        <begin position="20"/>
        <end position="128"/>
    </location>
</feature>
<name>A0A6B0UQF3_IXORI</name>
<feature type="signal peptide" evidence="1">
    <location>
        <begin position="1"/>
        <end position="19"/>
    </location>
</feature>
<keyword evidence="1" id="KW-0732">Signal</keyword>
<protein>
    <submittedName>
        <fullName evidence="2">Putative secreted protein</fullName>
    </submittedName>
</protein>
<evidence type="ECO:0000256" key="1">
    <source>
        <dbReference type="SAM" id="SignalP"/>
    </source>
</evidence>
<reference evidence="2" key="1">
    <citation type="submission" date="2019-12" db="EMBL/GenBank/DDBJ databases">
        <title>An insight into the sialome of adult female Ixodes ricinus ticks feeding for 6 days.</title>
        <authorList>
            <person name="Perner J."/>
            <person name="Ribeiro J.M.C."/>
        </authorList>
    </citation>
    <scope>NUCLEOTIDE SEQUENCE</scope>
    <source>
        <strain evidence="2">Semi-engorged</strain>
        <tissue evidence="2">Salivary glands</tissue>
    </source>
</reference>
<organism evidence="2">
    <name type="scientific">Ixodes ricinus</name>
    <name type="common">Common tick</name>
    <name type="synonym">Acarus ricinus</name>
    <dbReference type="NCBI Taxonomy" id="34613"/>
    <lineage>
        <taxon>Eukaryota</taxon>
        <taxon>Metazoa</taxon>
        <taxon>Ecdysozoa</taxon>
        <taxon>Arthropoda</taxon>
        <taxon>Chelicerata</taxon>
        <taxon>Arachnida</taxon>
        <taxon>Acari</taxon>
        <taxon>Parasitiformes</taxon>
        <taxon>Ixodida</taxon>
        <taxon>Ixodoidea</taxon>
        <taxon>Ixodidae</taxon>
        <taxon>Ixodinae</taxon>
        <taxon>Ixodes</taxon>
    </lineage>
</organism>
<proteinExistence type="predicted"/>
<sequence>MSGFAALVAHGLVLVLLAADELGRPAVVLGDAGAQGPSHELLLVERGHAAGRRVAVHEEHEGHPFALPGLLVLHHGHLGDFAVLLEQLVQVVIRQLVREIAHVHGAFARCQASAHCCRDTGDTKSITK</sequence>
<dbReference type="AlphaFoldDB" id="A0A6B0UQF3"/>
<dbReference type="EMBL" id="GIFC01009957">
    <property type="protein sequence ID" value="MXU92040.1"/>
    <property type="molecule type" value="Transcribed_RNA"/>
</dbReference>
<accession>A0A6B0UQF3</accession>